<evidence type="ECO:0000313" key="2">
    <source>
        <dbReference type="Proteomes" id="UP000501346"/>
    </source>
</evidence>
<protein>
    <recommendedName>
        <fullName evidence="3">Rec104p</fullName>
    </recommendedName>
</protein>
<gene>
    <name evidence="1" type="ORF">GRS66_002306</name>
</gene>
<sequence>MSIEEEDTNKITCTQDFLHQYFVTERVSIQFGLNNKTVKRINKDEFDKAVNCIMSWTNYPKPGLKRTASTYLLSNSFKKSATVSLPFILDDPVCMPKRVESNNNDTCLLYSDTLYDDPLIQRNDQAGDEIEDEFSFTLLRSEVNEIRPISSSSTVQILQSDYSALMYERQASNGSIFQFSSP</sequence>
<dbReference type="InterPro" id="IPR035349">
    <property type="entry name" value="Rec104"/>
</dbReference>
<proteinExistence type="predicted"/>
<keyword evidence="2" id="KW-1185">Reference proteome</keyword>
<dbReference type="OrthoDB" id="4045971at2759"/>
<dbReference type="Proteomes" id="UP000501346">
    <property type="component" value="Chromosome ScVIII"/>
</dbReference>
<name>A0A6C1DTS3_SACPS</name>
<dbReference type="AlphaFoldDB" id="A0A6C1DTS3"/>
<evidence type="ECO:0000313" key="1">
    <source>
        <dbReference type="EMBL" id="QID80003.1"/>
    </source>
</evidence>
<dbReference type="Pfam" id="PF17378">
    <property type="entry name" value="REC104"/>
    <property type="match status" value="1"/>
</dbReference>
<dbReference type="GO" id="GO:0042138">
    <property type="term" value="P:meiotic DNA double-strand break formation"/>
    <property type="evidence" value="ECO:0007669"/>
    <property type="project" value="InterPro"/>
</dbReference>
<dbReference type="EMBL" id="CP048989">
    <property type="protein sequence ID" value="QID80003.1"/>
    <property type="molecule type" value="Genomic_DNA"/>
</dbReference>
<organism evidence="1 2">
    <name type="scientific">Saccharomyces pastorianus</name>
    <name type="common">Lager yeast</name>
    <name type="synonym">Saccharomyces cerevisiae x Saccharomyces eubayanus</name>
    <dbReference type="NCBI Taxonomy" id="27292"/>
    <lineage>
        <taxon>Eukaryota</taxon>
        <taxon>Fungi</taxon>
        <taxon>Dikarya</taxon>
        <taxon>Ascomycota</taxon>
        <taxon>Saccharomycotina</taxon>
        <taxon>Saccharomycetes</taxon>
        <taxon>Saccharomycetales</taxon>
        <taxon>Saccharomycetaceae</taxon>
        <taxon>Saccharomyces</taxon>
    </lineage>
</organism>
<accession>A0A6C1DTS3</accession>
<evidence type="ECO:0008006" key="3">
    <source>
        <dbReference type="Google" id="ProtNLM"/>
    </source>
</evidence>
<reference evidence="1 2" key="1">
    <citation type="journal article" date="2019" name="BMC Genomics">
        <title>Chromosome level assembly and comparative genome analysis confirm lager-brewing yeasts originated from a single hybridization.</title>
        <authorList>
            <person name="Salazar A.N."/>
            <person name="Gorter de Vries A.R."/>
            <person name="van den Broek M."/>
            <person name="Brouwers N."/>
            <person name="de la Torre Cortes P."/>
            <person name="Kuijpers N.G.A."/>
            <person name="Daran J.G."/>
            <person name="Abeel T."/>
        </authorList>
    </citation>
    <scope>NUCLEOTIDE SEQUENCE [LARGE SCALE GENOMIC DNA]</scope>
    <source>
        <strain evidence="1 2">CBS 1483</strain>
    </source>
</reference>